<accession>A0A9D2E8A3</accession>
<dbReference type="Pfam" id="PF07715">
    <property type="entry name" value="Plug"/>
    <property type="match status" value="1"/>
</dbReference>
<feature type="domain" description="TonB-dependent receptor plug" evidence="6">
    <location>
        <begin position="132"/>
        <end position="218"/>
    </location>
</feature>
<keyword evidence="4" id="KW-0798">TonB box</keyword>
<protein>
    <submittedName>
        <fullName evidence="7">TonB-dependent receptor</fullName>
    </submittedName>
</protein>
<reference evidence="7" key="1">
    <citation type="journal article" date="2021" name="PeerJ">
        <title>Extensive microbial diversity within the chicken gut microbiome revealed by metagenomics and culture.</title>
        <authorList>
            <person name="Gilroy R."/>
            <person name="Ravi A."/>
            <person name="Getino M."/>
            <person name="Pursley I."/>
            <person name="Horton D.L."/>
            <person name="Alikhan N.F."/>
            <person name="Baker D."/>
            <person name="Gharbi K."/>
            <person name="Hall N."/>
            <person name="Watson M."/>
            <person name="Adriaenssens E.M."/>
            <person name="Foster-Nyarko E."/>
            <person name="Jarju S."/>
            <person name="Secka A."/>
            <person name="Antonio M."/>
            <person name="Oren A."/>
            <person name="Chaudhuri R.R."/>
            <person name="La Ragione R."/>
            <person name="Hildebrand F."/>
            <person name="Pallen M.J."/>
        </authorList>
    </citation>
    <scope>NUCLEOTIDE SEQUENCE</scope>
    <source>
        <strain evidence="7">ChiHjej9B8-1298</strain>
    </source>
</reference>
<evidence type="ECO:0000256" key="2">
    <source>
        <dbReference type="ARBA" id="ARBA00023136"/>
    </source>
</evidence>
<evidence type="ECO:0000313" key="7">
    <source>
        <dbReference type="EMBL" id="HIZ32652.1"/>
    </source>
</evidence>
<dbReference type="InterPro" id="IPR000531">
    <property type="entry name" value="Beta-barrel_TonB"/>
</dbReference>
<dbReference type="InterPro" id="IPR012910">
    <property type="entry name" value="Plug_dom"/>
</dbReference>
<dbReference type="AlphaFoldDB" id="A0A9D2E8A3"/>
<evidence type="ECO:0000256" key="3">
    <source>
        <dbReference type="ARBA" id="ARBA00023237"/>
    </source>
</evidence>
<dbReference type="Pfam" id="PF13715">
    <property type="entry name" value="CarbopepD_reg_2"/>
    <property type="match status" value="1"/>
</dbReference>
<reference evidence="7" key="2">
    <citation type="submission" date="2021-04" db="EMBL/GenBank/DDBJ databases">
        <authorList>
            <person name="Gilroy R."/>
        </authorList>
    </citation>
    <scope>NUCLEOTIDE SEQUENCE</scope>
    <source>
        <strain evidence="7">ChiHjej9B8-1298</strain>
    </source>
</reference>
<keyword evidence="2 4" id="KW-0472">Membrane</keyword>
<gene>
    <name evidence="7" type="ORF">H9814_03760</name>
</gene>
<evidence type="ECO:0000313" key="8">
    <source>
        <dbReference type="Proteomes" id="UP000824028"/>
    </source>
</evidence>
<evidence type="ECO:0000259" key="5">
    <source>
        <dbReference type="Pfam" id="PF00593"/>
    </source>
</evidence>
<dbReference type="GO" id="GO:0009279">
    <property type="term" value="C:cell outer membrane"/>
    <property type="evidence" value="ECO:0007669"/>
    <property type="project" value="UniProtKB-SubCell"/>
</dbReference>
<feature type="domain" description="TonB-dependent receptor-like beta-barrel" evidence="5">
    <location>
        <begin position="385"/>
        <end position="862"/>
    </location>
</feature>
<dbReference type="Proteomes" id="UP000824028">
    <property type="component" value="Unassembled WGS sequence"/>
</dbReference>
<evidence type="ECO:0000256" key="1">
    <source>
        <dbReference type="ARBA" id="ARBA00004442"/>
    </source>
</evidence>
<organism evidence="7 8">
    <name type="scientific">Candidatus Bacteroides merdigallinarum</name>
    <dbReference type="NCBI Taxonomy" id="2838473"/>
    <lineage>
        <taxon>Bacteria</taxon>
        <taxon>Pseudomonadati</taxon>
        <taxon>Bacteroidota</taxon>
        <taxon>Bacteroidia</taxon>
        <taxon>Bacteroidales</taxon>
        <taxon>Bacteroidaceae</taxon>
        <taxon>Bacteroides</taxon>
    </lineage>
</organism>
<dbReference type="InterPro" id="IPR036942">
    <property type="entry name" value="Beta-barrel_TonB_sf"/>
</dbReference>
<keyword evidence="7" id="KW-0675">Receptor</keyword>
<dbReference type="EMBL" id="DXBX01000026">
    <property type="protein sequence ID" value="HIZ32652.1"/>
    <property type="molecule type" value="Genomic_DNA"/>
</dbReference>
<dbReference type="InterPro" id="IPR037066">
    <property type="entry name" value="Plug_dom_sf"/>
</dbReference>
<dbReference type="PANTHER" id="PTHR40980">
    <property type="entry name" value="PLUG DOMAIN-CONTAINING PROTEIN"/>
    <property type="match status" value="1"/>
</dbReference>
<dbReference type="Gene3D" id="2.170.130.10">
    <property type="entry name" value="TonB-dependent receptor, plug domain"/>
    <property type="match status" value="1"/>
</dbReference>
<dbReference type="Pfam" id="PF00593">
    <property type="entry name" value="TonB_dep_Rec_b-barrel"/>
    <property type="match status" value="1"/>
</dbReference>
<comment type="caution">
    <text evidence="7">The sequence shown here is derived from an EMBL/GenBank/DDBJ whole genome shotgun (WGS) entry which is preliminary data.</text>
</comment>
<dbReference type="InterPro" id="IPR008969">
    <property type="entry name" value="CarboxyPept-like_regulatory"/>
</dbReference>
<proteinExistence type="inferred from homology"/>
<comment type="similarity">
    <text evidence="4">Belongs to the TonB-dependent receptor family.</text>
</comment>
<dbReference type="PROSITE" id="PS51257">
    <property type="entry name" value="PROKAR_LIPOPROTEIN"/>
    <property type="match status" value="1"/>
</dbReference>
<dbReference type="SUPFAM" id="SSF49464">
    <property type="entry name" value="Carboxypeptidase regulatory domain-like"/>
    <property type="match status" value="1"/>
</dbReference>
<evidence type="ECO:0000259" key="6">
    <source>
        <dbReference type="Pfam" id="PF07715"/>
    </source>
</evidence>
<sequence length="900" mass="101451">MTTRLDLGRMLFLILFLLLSCMAVMAGNLKGTIIDKSTREPLTGATVQVVGTTLGAVADMDGNYRLNLKPGTYTLQVSYIGYKTETVENLTIGGADREMNFELVTDTEVLGEVTVTARKNLESERALQMERQKATLAIENMGAKEMSLKGISNVQEGVKKITGISIASAGQLIVRGLGDRYSTTTLNGLPIASPNPDNKLIPLDIFPAATVQNITVSKVYEAGAFADYSGAHIDISTKENTGIDFFNVSFNVGGQFNTLFKDFYSMDRAHSLFRNPGIDQKFIDMERTEFESAILQENPFKTNFDVKKKSALPEFGGSMAGAKDWQVGGQTLSLLAAMSISNDLATIQNALYRTLEAGGHTLDHFNYDSYKNELKMAGLGNLAYTLRQNDRIGYTFFYARNASDTYLRREGTDEEGHNLLGNHNITHIYTLQNHQLNGHHEFGSRWDFNWSGSYSKTESSEPDRRQLMFEKNRDGSLELFKLNRQETMRYFGDLNEDEWVGDLRSTYSFGSKNKVKFGATYKDKQREFRSTRFYYNLQGFYPDITDSYITGNFMNYENLQNGEFRITRDKQPKDQYDAGQSIYAGFAELEYYPMNNFLVSLGLRYEHSKQWVNYATYGGQAQRNVLNNNDLFPALNLKYTVNDENSVRFAFSRTVTRPSFIEMAPFLYQESYGGAQIIGNEELENGYNYNIDLRYERFEADNPNNMFSITGYGKILDSPIERTQDASGGAAVHSFQNANTGIAAGIEIEFRRELFRNLRMGVNGSYMYTNVKLPEDGGAYTNSQRSLQGASPYLINADLSYSPTFKNQTQLIASLLYNVQGPRIHAVGINGLGDEKQDAVHTLDFVANYKINDNFSLKLQVTDLLNQDIVFKQETSQGEKLEVERYERGTAIEIGFTYNL</sequence>
<dbReference type="Gene3D" id="2.60.40.1120">
    <property type="entry name" value="Carboxypeptidase-like, regulatory domain"/>
    <property type="match status" value="1"/>
</dbReference>
<name>A0A9D2E8A3_9BACE</name>
<comment type="subcellular location">
    <subcellularLocation>
        <location evidence="1 4">Cell outer membrane</location>
    </subcellularLocation>
</comment>
<dbReference type="PANTHER" id="PTHR40980:SF5">
    <property type="entry name" value="TONB-DEPENDENT RECEPTOR"/>
    <property type="match status" value="1"/>
</dbReference>
<keyword evidence="3" id="KW-0998">Cell outer membrane</keyword>
<dbReference type="Gene3D" id="2.40.170.20">
    <property type="entry name" value="TonB-dependent receptor, beta-barrel domain"/>
    <property type="match status" value="1"/>
</dbReference>
<evidence type="ECO:0000256" key="4">
    <source>
        <dbReference type="RuleBase" id="RU003357"/>
    </source>
</evidence>
<dbReference type="SUPFAM" id="SSF56935">
    <property type="entry name" value="Porins"/>
    <property type="match status" value="1"/>
</dbReference>